<feature type="domain" description="Flagellar assembly protein FliH/Type III secretion system HrpE" evidence="11">
    <location>
        <begin position="95"/>
        <end position="216"/>
    </location>
</feature>
<keyword evidence="9" id="KW-1006">Bacterial flagellum protein export</keyword>
<keyword evidence="5" id="KW-0813">Transport</keyword>
<dbReference type="Proteomes" id="UP000032568">
    <property type="component" value="Chromosome"/>
</dbReference>
<evidence type="ECO:0000256" key="7">
    <source>
        <dbReference type="ARBA" id="ARBA00022795"/>
    </source>
</evidence>
<organism evidence="12 13">
    <name type="scientific">Thalassomonas actiniarum</name>
    <dbReference type="NCBI Taxonomy" id="485447"/>
    <lineage>
        <taxon>Bacteria</taxon>
        <taxon>Pseudomonadati</taxon>
        <taxon>Pseudomonadota</taxon>
        <taxon>Gammaproteobacteria</taxon>
        <taxon>Alteromonadales</taxon>
        <taxon>Colwelliaceae</taxon>
        <taxon>Thalassomonas</taxon>
    </lineage>
</organism>
<reference evidence="12 13" key="1">
    <citation type="journal article" date="2015" name="Genome Announc.">
        <title>Draft Genome Sequences of Marine Isolates of Thalassomonas viridans and Thalassomonas actiniarum.</title>
        <authorList>
            <person name="Olonade I."/>
            <person name="van Zyl L.J."/>
            <person name="Trindade M."/>
        </authorList>
    </citation>
    <scope>NUCLEOTIDE SEQUENCE [LARGE SCALE GENOMIC DNA]</scope>
    <source>
        <strain evidence="12 13">A5K-106</strain>
    </source>
</reference>
<feature type="compositionally biased region" description="Basic and acidic residues" evidence="10">
    <location>
        <begin position="63"/>
        <end position="72"/>
    </location>
</feature>
<keyword evidence="12" id="KW-0969">Cilium</keyword>
<dbReference type="Pfam" id="PF02108">
    <property type="entry name" value="FliH"/>
    <property type="match status" value="1"/>
</dbReference>
<evidence type="ECO:0000256" key="6">
    <source>
        <dbReference type="ARBA" id="ARBA00022490"/>
    </source>
</evidence>
<comment type="subcellular location">
    <subcellularLocation>
        <location evidence="2">Cytoplasm</location>
    </subcellularLocation>
</comment>
<comment type="function">
    <text evidence="1">Needed for flagellar regrowth and assembly.</text>
</comment>
<evidence type="ECO:0000313" key="12">
    <source>
        <dbReference type="EMBL" id="WDD99344.1"/>
    </source>
</evidence>
<keyword evidence="13" id="KW-1185">Reference proteome</keyword>
<evidence type="ECO:0000256" key="1">
    <source>
        <dbReference type="ARBA" id="ARBA00003041"/>
    </source>
</evidence>
<dbReference type="GO" id="GO:0005829">
    <property type="term" value="C:cytosol"/>
    <property type="evidence" value="ECO:0007669"/>
    <property type="project" value="TreeGrafter"/>
</dbReference>
<dbReference type="InterPro" id="IPR000563">
    <property type="entry name" value="Flag_FliH"/>
</dbReference>
<dbReference type="GO" id="GO:0071973">
    <property type="term" value="P:bacterial-type flagellum-dependent cell motility"/>
    <property type="evidence" value="ECO:0007669"/>
    <property type="project" value="InterPro"/>
</dbReference>
<dbReference type="InterPro" id="IPR051472">
    <property type="entry name" value="T3SS_Stator/FliH"/>
</dbReference>
<dbReference type="RefSeq" id="WP_044833703.1">
    <property type="nucleotide sequence ID" value="NZ_CP059735.1"/>
</dbReference>
<evidence type="ECO:0000256" key="8">
    <source>
        <dbReference type="ARBA" id="ARBA00022927"/>
    </source>
</evidence>
<reference evidence="12 13" key="2">
    <citation type="journal article" date="2022" name="Mar. Drugs">
        <title>Bioassay-Guided Fractionation Leads to the Detection of Cholic Acid Generated by the Rare Thalassomonas sp.</title>
        <authorList>
            <person name="Pheiffer F."/>
            <person name="Schneider Y.K."/>
            <person name="Hansen E.H."/>
            <person name="Andersen J.H."/>
            <person name="Isaksson J."/>
            <person name="Busche T."/>
            <person name="R C."/>
            <person name="Kalinowski J."/>
            <person name="Zyl L.V."/>
            <person name="Trindade M."/>
        </authorList>
    </citation>
    <scope>NUCLEOTIDE SEQUENCE [LARGE SCALE GENOMIC DNA]</scope>
    <source>
        <strain evidence="12 13">A5K-106</strain>
    </source>
</reference>
<proteinExistence type="inferred from homology"/>
<dbReference type="GO" id="GO:0003774">
    <property type="term" value="F:cytoskeletal motor activity"/>
    <property type="evidence" value="ECO:0007669"/>
    <property type="project" value="InterPro"/>
</dbReference>
<dbReference type="KEGG" id="tact:SG35_001235"/>
<gene>
    <name evidence="12" type="ORF">SG35_001235</name>
</gene>
<evidence type="ECO:0000313" key="13">
    <source>
        <dbReference type="Proteomes" id="UP000032568"/>
    </source>
</evidence>
<keyword evidence="12" id="KW-0282">Flagellum</keyword>
<dbReference type="GO" id="GO:0044781">
    <property type="term" value="P:bacterial-type flagellum organization"/>
    <property type="evidence" value="ECO:0007669"/>
    <property type="project" value="UniProtKB-KW"/>
</dbReference>
<evidence type="ECO:0000256" key="2">
    <source>
        <dbReference type="ARBA" id="ARBA00004496"/>
    </source>
</evidence>
<evidence type="ECO:0000256" key="10">
    <source>
        <dbReference type="SAM" id="MobiDB-lite"/>
    </source>
</evidence>
<evidence type="ECO:0000256" key="3">
    <source>
        <dbReference type="ARBA" id="ARBA00006602"/>
    </source>
</evidence>
<dbReference type="AlphaFoldDB" id="A0AAE9YS89"/>
<dbReference type="PANTHER" id="PTHR34982">
    <property type="entry name" value="YOP PROTEINS TRANSLOCATION PROTEIN L"/>
    <property type="match status" value="1"/>
</dbReference>
<dbReference type="EMBL" id="CP059735">
    <property type="protein sequence ID" value="WDD99344.1"/>
    <property type="molecule type" value="Genomic_DNA"/>
</dbReference>
<feature type="region of interest" description="Disordered" evidence="10">
    <location>
        <begin position="1"/>
        <end position="81"/>
    </location>
</feature>
<comment type="similarity">
    <text evidence="3">Belongs to the FliH family.</text>
</comment>
<evidence type="ECO:0000256" key="9">
    <source>
        <dbReference type="ARBA" id="ARBA00023225"/>
    </source>
</evidence>
<protein>
    <recommendedName>
        <fullName evidence="4">Flagellar assembly protein FliH</fullName>
    </recommendedName>
</protein>
<keyword evidence="6" id="KW-0963">Cytoplasm</keyword>
<keyword evidence="8" id="KW-0653">Protein transport</keyword>
<keyword evidence="7" id="KW-1005">Bacterial flagellum biogenesis</keyword>
<accession>A0AAE9YS89</accession>
<evidence type="ECO:0000259" key="11">
    <source>
        <dbReference type="Pfam" id="PF02108"/>
    </source>
</evidence>
<keyword evidence="12" id="KW-0966">Cell projection</keyword>
<dbReference type="GO" id="GO:0009288">
    <property type="term" value="C:bacterial-type flagellum"/>
    <property type="evidence" value="ECO:0007669"/>
    <property type="project" value="InterPro"/>
</dbReference>
<dbReference type="PRINTS" id="PR01003">
    <property type="entry name" value="FLGFLIH"/>
</dbReference>
<dbReference type="GO" id="GO:0015031">
    <property type="term" value="P:protein transport"/>
    <property type="evidence" value="ECO:0007669"/>
    <property type="project" value="UniProtKB-KW"/>
</dbReference>
<name>A0AAE9YS89_9GAMM</name>
<sequence>MNTSRIVKSAGSGYRPHKFPPFRSENEELAPLGDDEQPSFEQGFQEGLELGHQEGHQQGFPRGIEEGKKEGHQQGLASGLAEGQKKGQAIFHAATGLLATIQDKVEQLSHHKLQAQQALIGDLVTQVARSVIRAELTLNPKQILTLAEEAMASLSDDVDKIRIFLNSEDLQRLSALGLTKLNGWPLEADDQLDIGDCLIRSAQMEIAVNTEERFAECMENVNKSIA</sequence>
<evidence type="ECO:0000256" key="4">
    <source>
        <dbReference type="ARBA" id="ARBA00016507"/>
    </source>
</evidence>
<dbReference type="InterPro" id="IPR018035">
    <property type="entry name" value="Flagellar_FliH/T3SS_HrpE"/>
</dbReference>
<dbReference type="PANTHER" id="PTHR34982:SF1">
    <property type="entry name" value="FLAGELLAR ASSEMBLY PROTEIN FLIH"/>
    <property type="match status" value="1"/>
</dbReference>
<evidence type="ECO:0000256" key="5">
    <source>
        <dbReference type="ARBA" id="ARBA00022448"/>
    </source>
</evidence>